<dbReference type="EMBL" id="BLKM01006964">
    <property type="protein sequence ID" value="GFG29355.1"/>
    <property type="molecule type" value="Genomic_DNA"/>
</dbReference>
<reference evidence="4" key="1">
    <citation type="submission" date="2020-01" db="EMBL/GenBank/DDBJ databases">
        <title>Draft genome sequence of the Termite Coptotermes fromosanus.</title>
        <authorList>
            <person name="Itakura S."/>
            <person name="Yosikawa Y."/>
            <person name="Umezawa K."/>
        </authorList>
    </citation>
    <scope>NUCLEOTIDE SEQUENCE [LARGE SCALE GENOMIC DNA]</scope>
</reference>
<evidence type="ECO:0000313" key="4">
    <source>
        <dbReference type="Proteomes" id="UP000502823"/>
    </source>
</evidence>
<evidence type="ECO:0000313" key="3">
    <source>
        <dbReference type="EMBL" id="GFG29355.1"/>
    </source>
</evidence>
<dbReference type="Gene3D" id="1.10.100.10">
    <property type="entry name" value="Insulin-like"/>
    <property type="match status" value="1"/>
</dbReference>
<keyword evidence="4" id="KW-1185">Reference proteome</keyword>
<evidence type="ECO:0000256" key="1">
    <source>
        <dbReference type="SAM" id="MobiDB-lite"/>
    </source>
</evidence>
<feature type="signal peptide" evidence="2">
    <location>
        <begin position="1"/>
        <end position="18"/>
    </location>
</feature>
<protein>
    <submittedName>
        <fullName evidence="3">Uncharacterized protein</fullName>
    </submittedName>
</protein>
<proteinExistence type="predicted"/>
<gene>
    <name evidence="3" type="ORF">Cfor_01237</name>
</gene>
<dbReference type="Proteomes" id="UP000502823">
    <property type="component" value="Unassembled WGS sequence"/>
</dbReference>
<dbReference type="InParanoid" id="A0A6L2PFK0"/>
<accession>A0A6L2PFK0</accession>
<feature type="chain" id="PRO_5027065221" evidence="2">
    <location>
        <begin position="19"/>
        <end position="99"/>
    </location>
</feature>
<keyword evidence="2" id="KW-0732">Signal</keyword>
<feature type="non-terminal residue" evidence="3">
    <location>
        <position position="99"/>
    </location>
</feature>
<sequence length="99" mass="11028">MWRLWLRVMLITAICACAVFEKPSSMSKSVKKRQTEERYCGSKLADKLMEVCNGTYEGPNNTDQGVNNTDLGVNNTDKGVNNTDLGVNTDQGVNTPRKR</sequence>
<name>A0A6L2PFK0_COPFO</name>
<feature type="compositionally biased region" description="Polar residues" evidence="1">
    <location>
        <begin position="58"/>
        <end position="99"/>
    </location>
</feature>
<comment type="caution">
    <text evidence="3">The sequence shown here is derived from an EMBL/GenBank/DDBJ whole genome shotgun (WGS) entry which is preliminary data.</text>
</comment>
<feature type="region of interest" description="Disordered" evidence="1">
    <location>
        <begin position="56"/>
        <end position="99"/>
    </location>
</feature>
<dbReference type="AlphaFoldDB" id="A0A6L2PFK0"/>
<organism evidence="3 4">
    <name type="scientific">Coptotermes formosanus</name>
    <name type="common">Formosan subterranean termite</name>
    <dbReference type="NCBI Taxonomy" id="36987"/>
    <lineage>
        <taxon>Eukaryota</taxon>
        <taxon>Metazoa</taxon>
        <taxon>Ecdysozoa</taxon>
        <taxon>Arthropoda</taxon>
        <taxon>Hexapoda</taxon>
        <taxon>Insecta</taxon>
        <taxon>Pterygota</taxon>
        <taxon>Neoptera</taxon>
        <taxon>Polyneoptera</taxon>
        <taxon>Dictyoptera</taxon>
        <taxon>Blattodea</taxon>
        <taxon>Blattoidea</taxon>
        <taxon>Termitoidae</taxon>
        <taxon>Rhinotermitidae</taxon>
        <taxon>Coptotermes</taxon>
    </lineage>
</organism>
<evidence type="ECO:0000256" key="2">
    <source>
        <dbReference type="SAM" id="SignalP"/>
    </source>
</evidence>